<sequence>LPKIPSLPPLRKGPLGNGNMKVVKHPLGQLVRLNPNRQSPDVSWQAYSLPIDQPGRPHVLEVDYPSDVAQTLGISILEPNAAGALMPVGLDSGVDRAEEVAGGDGPPRWVRHRLIFWPRTNTPMVLITNRRDDSPAVYGKIRVLAGWVHLPRAFPAGDDRLGDNRLGDNRLGDNRLGDNRLGDNRP</sequence>
<dbReference type="EMBL" id="BARS01012929">
    <property type="protein sequence ID" value="GAF91674.1"/>
    <property type="molecule type" value="Genomic_DNA"/>
</dbReference>
<reference evidence="2" key="1">
    <citation type="journal article" date="2014" name="Front. Microbiol.">
        <title>High frequency of phylogenetically diverse reductive dehalogenase-homologous genes in deep subseafloor sedimentary metagenomes.</title>
        <authorList>
            <person name="Kawai M."/>
            <person name="Futagami T."/>
            <person name="Toyoda A."/>
            <person name="Takaki Y."/>
            <person name="Nishi S."/>
            <person name="Hori S."/>
            <person name="Arai W."/>
            <person name="Tsubouchi T."/>
            <person name="Morono Y."/>
            <person name="Uchiyama I."/>
            <person name="Ito T."/>
            <person name="Fujiyama A."/>
            <person name="Inagaki F."/>
            <person name="Takami H."/>
        </authorList>
    </citation>
    <scope>NUCLEOTIDE SEQUENCE</scope>
    <source>
        <strain evidence="2">Expedition CK06-06</strain>
    </source>
</reference>
<organism evidence="2">
    <name type="scientific">marine sediment metagenome</name>
    <dbReference type="NCBI Taxonomy" id="412755"/>
    <lineage>
        <taxon>unclassified sequences</taxon>
        <taxon>metagenomes</taxon>
        <taxon>ecological metagenomes</taxon>
    </lineage>
</organism>
<proteinExistence type="predicted"/>
<gene>
    <name evidence="2" type="ORF">S01H1_22767</name>
</gene>
<comment type="caution">
    <text evidence="2">The sequence shown here is derived from an EMBL/GenBank/DDBJ whole genome shotgun (WGS) entry which is preliminary data.</text>
</comment>
<evidence type="ECO:0000256" key="1">
    <source>
        <dbReference type="SAM" id="MobiDB-lite"/>
    </source>
</evidence>
<dbReference type="AlphaFoldDB" id="X0TEM1"/>
<feature type="region of interest" description="Disordered" evidence="1">
    <location>
        <begin position="158"/>
        <end position="186"/>
    </location>
</feature>
<feature type="non-terminal residue" evidence="2">
    <location>
        <position position="186"/>
    </location>
</feature>
<feature type="non-terminal residue" evidence="2">
    <location>
        <position position="1"/>
    </location>
</feature>
<accession>X0TEM1</accession>
<evidence type="ECO:0000313" key="2">
    <source>
        <dbReference type="EMBL" id="GAF91674.1"/>
    </source>
</evidence>
<protein>
    <submittedName>
        <fullName evidence="2">Uncharacterized protein</fullName>
    </submittedName>
</protein>
<name>X0TEM1_9ZZZZ</name>